<dbReference type="AlphaFoldDB" id="A0A0D8ZXG8"/>
<evidence type="ECO:0000313" key="1">
    <source>
        <dbReference type="EMBL" id="KJH73463.1"/>
    </source>
</evidence>
<sequence length="234" mass="26846">MSTEIEVVKASIFKYLSHLHDADYLGAIATSMPLSKFCNIVSLLLQSGDNETVGLTMLFITDLVMAGSHHPQCAEFGEQYPNSLVVKTLEQMVFSLNHYICTQSVYTLGKTCSYNSVDAINQAFFKLRDIAPFALPRLMGEMGWLGADNFWELLESMISSPVYATRWAVLDILHEFNGDQPTEEDELYQHKCKLVEELRQDSNIYVRLEAEYEYQLLKFRSKSYELPKAERRKQ</sequence>
<dbReference type="EMBL" id="JYON01000001">
    <property type="protein sequence ID" value="KJH73463.1"/>
    <property type="molecule type" value="Genomic_DNA"/>
</dbReference>
<organism evidence="1 2">
    <name type="scientific">Aliterella atlantica CENA595</name>
    <dbReference type="NCBI Taxonomy" id="1618023"/>
    <lineage>
        <taxon>Bacteria</taxon>
        <taxon>Bacillati</taxon>
        <taxon>Cyanobacteriota</taxon>
        <taxon>Cyanophyceae</taxon>
        <taxon>Chroococcidiopsidales</taxon>
        <taxon>Aliterellaceae</taxon>
        <taxon>Aliterella</taxon>
    </lineage>
</organism>
<evidence type="ECO:0000313" key="2">
    <source>
        <dbReference type="Proteomes" id="UP000032452"/>
    </source>
</evidence>
<dbReference type="OrthoDB" id="517001at2"/>
<accession>A0A0D8ZXG8</accession>
<proteinExistence type="predicted"/>
<name>A0A0D8ZXG8_9CYAN</name>
<dbReference type="SUPFAM" id="SSF48371">
    <property type="entry name" value="ARM repeat"/>
    <property type="match status" value="1"/>
</dbReference>
<comment type="caution">
    <text evidence="1">The sequence shown here is derived from an EMBL/GenBank/DDBJ whole genome shotgun (WGS) entry which is preliminary data.</text>
</comment>
<protein>
    <submittedName>
        <fullName evidence="1">Uncharacterized protein</fullName>
    </submittedName>
</protein>
<gene>
    <name evidence="1" type="ORF">UH38_01425</name>
</gene>
<dbReference type="InterPro" id="IPR016024">
    <property type="entry name" value="ARM-type_fold"/>
</dbReference>
<dbReference type="RefSeq" id="WP_045052812.1">
    <property type="nucleotide sequence ID" value="NZ_CAWMDP010000017.1"/>
</dbReference>
<keyword evidence="2" id="KW-1185">Reference proteome</keyword>
<dbReference type="Proteomes" id="UP000032452">
    <property type="component" value="Unassembled WGS sequence"/>
</dbReference>
<reference evidence="1 2" key="1">
    <citation type="submission" date="2015-02" db="EMBL/GenBank/DDBJ databases">
        <title>Draft genome of a novel marine cyanobacterium (Chroococcales) isolated from South Atlantic Ocean.</title>
        <authorList>
            <person name="Rigonato J."/>
            <person name="Alvarenga D.O."/>
            <person name="Branco L.H."/>
            <person name="Varani A.M."/>
            <person name="Brandini F.P."/>
            <person name="Fiore M.F."/>
        </authorList>
    </citation>
    <scope>NUCLEOTIDE SEQUENCE [LARGE SCALE GENOMIC DNA]</scope>
    <source>
        <strain evidence="1 2">CENA595</strain>
    </source>
</reference>